<keyword evidence="5 6" id="KW-0472">Membrane</keyword>
<feature type="transmembrane region" description="Helical" evidence="6">
    <location>
        <begin position="191"/>
        <end position="210"/>
    </location>
</feature>
<sequence length="324" mass="37821">MNSDEQYRLFLSLFYPVFSIMALLVQILILFMIWKYTPKTMSIFRFILALTSVCQLILLFICFVCQFRMISNGIPVELRSYGIVRYMKPYIGYTMHQGYQFFMFMSGMSIMVTFYFKFAQVYNKRLTKLTMSGTFLVFHIPVIISGVVEMFMIATQALPQEIRDKYEAMSIDNSVYSVVGALSLQTLPSRINFFLMVGSVFSYPIIGFYYRHRILIVLNSLQSGTSKTRKIQYREFTTGLTIQAVLPGICYIPVFSLYVFCILTKEEVLFQQYFMYITPTLPVFLDPLVIIYFIAPYRNRVMYWIGLRTKQQIMAVSASVVIMT</sequence>
<evidence type="ECO:0000313" key="8">
    <source>
        <dbReference type="Proteomes" id="UP000005237"/>
    </source>
</evidence>
<evidence type="ECO:0000256" key="4">
    <source>
        <dbReference type="ARBA" id="ARBA00022989"/>
    </source>
</evidence>
<dbReference type="InterPro" id="IPR050920">
    <property type="entry name" value="Nematode_rcpt-like_delta"/>
</dbReference>
<dbReference type="EnsemblMetazoa" id="CJA04128.1">
    <property type="protein sequence ID" value="CJA04128.1"/>
    <property type="gene ID" value="WBGene00123333"/>
</dbReference>
<feature type="transmembrane region" description="Helical" evidence="6">
    <location>
        <begin position="12"/>
        <end position="34"/>
    </location>
</feature>
<dbReference type="OMA" id="CQFRMIS"/>
<dbReference type="AlphaFoldDB" id="A0A8R1DJU9"/>
<feature type="transmembrane region" description="Helical" evidence="6">
    <location>
        <begin position="98"/>
        <end position="116"/>
    </location>
</feature>
<accession>A0A8R1DJU9</accession>
<dbReference type="GO" id="GO:0016020">
    <property type="term" value="C:membrane"/>
    <property type="evidence" value="ECO:0007669"/>
    <property type="project" value="UniProtKB-SubCell"/>
</dbReference>
<dbReference type="PANTHER" id="PTHR22945">
    <property type="entry name" value="SERPENTINE RECEPTOR, CLASS D DELTA"/>
    <property type="match status" value="1"/>
</dbReference>
<dbReference type="PANTHER" id="PTHR22945:SF84">
    <property type="entry name" value="SERPENTINE RECEPTOR, CLASS D (DELTA)"/>
    <property type="match status" value="1"/>
</dbReference>
<reference evidence="7" key="2">
    <citation type="submission" date="2022-06" db="UniProtKB">
        <authorList>
            <consortium name="EnsemblMetazoa"/>
        </authorList>
    </citation>
    <scope>IDENTIFICATION</scope>
    <source>
        <strain evidence="7">DF5081</strain>
    </source>
</reference>
<protein>
    <submittedName>
        <fullName evidence="7">Uncharacterized protein</fullName>
    </submittedName>
</protein>
<dbReference type="SUPFAM" id="SSF81321">
    <property type="entry name" value="Family A G protein-coupled receptor-like"/>
    <property type="match status" value="1"/>
</dbReference>
<evidence type="ECO:0000256" key="6">
    <source>
        <dbReference type="SAM" id="Phobius"/>
    </source>
</evidence>
<feature type="transmembrane region" description="Helical" evidence="6">
    <location>
        <begin position="273"/>
        <end position="295"/>
    </location>
</feature>
<evidence type="ECO:0000256" key="1">
    <source>
        <dbReference type="ARBA" id="ARBA00004141"/>
    </source>
</evidence>
<feature type="transmembrane region" description="Helical" evidence="6">
    <location>
        <begin position="136"/>
        <end position="158"/>
    </location>
</feature>
<keyword evidence="8" id="KW-1185">Reference proteome</keyword>
<evidence type="ECO:0000256" key="5">
    <source>
        <dbReference type="ARBA" id="ARBA00023136"/>
    </source>
</evidence>
<dbReference type="Proteomes" id="UP000005237">
    <property type="component" value="Unassembled WGS sequence"/>
</dbReference>
<comment type="similarity">
    <text evidence="2">Belongs to the nematode receptor-like protein srd family.</text>
</comment>
<dbReference type="Pfam" id="PF10317">
    <property type="entry name" value="7TM_GPCR_Srd"/>
    <property type="match status" value="1"/>
</dbReference>
<dbReference type="InterPro" id="IPR019421">
    <property type="entry name" value="7TM_GPCR_serpentine_rcpt_Srd"/>
</dbReference>
<evidence type="ECO:0000256" key="3">
    <source>
        <dbReference type="ARBA" id="ARBA00022692"/>
    </source>
</evidence>
<name>A0A8R1DJU9_CAEJA</name>
<evidence type="ECO:0000256" key="2">
    <source>
        <dbReference type="ARBA" id="ARBA00009166"/>
    </source>
</evidence>
<reference evidence="8" key="1">
    <citation type="submission" date="2010-08" db="EMBL/GenBank/DDBJ databases">
        <authorList>
            <consortium name="Caenorhabditis japonica Sequencing Consortium"/>
            <person name="Wilson R.K."/>
        </authorList>
    </citation>
    <scope>NUCLEOTIDE SEQUENCE [LARGE SCALE GENOMIC DNA]</scope>
    <source>
        <strain evidence="8">DF5081</strain>
    </source>
</reference>
<keyword evidence="3 6" id="KW-0812">Transmembrane</keyword>
<feature type="transmembrane region" description="Helical" evidence="6">
    <location>
        <begin position="236"/>
        <end position="261"/>
    </location>
</feature>
<proteinExistence type="inferred from homology"/>
<organism evidence="7 8">
    <name type="scientific">Caenorhabditis japonica</name>
    <dbReference type="NCBI Taxonomy" id="281687"/>
    <lineage>
        <taxon>Eukaryota</taxon>
        <taxon>Metazoa</taxon>
        <taxon>Ecdysozoa</taxon>
        <taxon>Nematoda</taxon>
        <taxon>Chromadorea</taxon>
        <taxon>Rhabditida</taxon>
        <taxon>Rhabditina</taxon>
        <taxon>Rhabditomorpha</taxon>
        <taxon>Rhabditoidea</taxon>
        <taxon>Rhabditidae</taxon>
        <taxon>Peloderinae</taxon>
        <taxon>Caenorhabditis</taxon>
    </lineage>
</organism>
<evidence type="ECO:0000313" key="7">
    <source>
        <dbReference type="EnsemblMetazoa" id="CJA04128.1"/>
    </source>
</evidence>
<feature type="transmembrane region" description="Helical" evidence="6">
    <location>
        <begin position="46"/>
        <end position="70"/>
    </location>
</feature>
<comment type="subcellular location">
    <subcellularLocation>
        <location evidence="1">Membrane</location>
        <topology evidence="1">Multi-pass membrane protein</topology>
    </subcellularLocation>
</comment>
<keyword evidence="4 6" id="KW-1133">Transmembrane helix</keyword>